<dbReference type="EMBL" id="FNAD01000027">
    <property type="protein sequence ID" value="SDE53332.1"/>
    <property type="molecule type" value="Genomic_DNA"/>
</dbReference>
<keyword evidence="2" id="KW-0812">Transmembrane</keyword>
<feature type="transmembrane region" description="Helical" evidence="2">
    <location>
        <begin position="60"/>
        <end position="83"/>
    </location>
</feature>
<sequence length="332" mass="36189">MRPPKPWPGDPAAIWAASAPESAPAPAPASAARSASTEPPDLSRLEDFARRAASPMPGPASAILFAIVGVGAIVYALVIPSIVPEPPEDAQGFYGLFLFALRWHWIAPLMIGVWCLIHAPQIYRKDRRDHPREVRELYDAYRDRGILCETFPTDLKVLGGDGWYDAVIGIDVRTDPARAAQVKRAFRTWFAELASDAKAAQAMRSRNGEHAVRPATDIFGSEAEGGYLIRQSHWHGRWTLLIPDPPNSVERWARLNIVDLPGPARSGCGPCADPQASPARIAAMRSGRTRKPTWLVSIVCTSHGLSGVKAFPSLMKTSCNATGIEVSFVIRM</sequence>
<feature type="compositionally biased region" description="Low complexity" evidence="1">
    <location>
        <begin position="18"/>
        <end position="36"/>
    </location>
</feature>
<evidence type="ECO:0000313" key="3">
    <source>
        <dbReference type="EMBL" id="SDE53332.1"/>
    </source>
</evidence>
<feature type="transmembrane region" description="Helical" evidence="2">
    <location>
        <begin position="103"/>
        <end position="123"/>
    </location>
</feature>
<evidence type="ECO:0000256" key="2">
    <source>
        <dbReference type="SAM" id="Phobius"/>
    </source>
</evidence>
<dbReference type="AlphaFoldDB" id="A0A1G7DPA7"/>
<dbReference type="Proteomes" id="UP000198949">
    <property type="component" value="Unassembled WGS sequence"/>
</dbReference>
<keyword evidence="2" id="KW-1133">Transmembrane helix</keyword>
<protein>
    <submittedName>
        <fullName evidence="3">Uncharacterized protein</fullName>
    </submittedName>
</protein>
<evidence type="ECO:0000256" key="1">
    <source>
        <dbReference type="SAM" id="MobiDB-lite"/>
    </source>
</evidence>
<reference evidence="4" key="1">
    <citation type="submission" date="2016-10" db="EMBL/GenBank/DDBJ databases">
        <authorList>
            <person name="Varghese N."/>
            <person name="Submissions S."/>
        </authorList>
    </citation>
    <scope>NUCLEOTIDE SEQUENCE [LARGE SCALE GENOMIC DNA]</scope>
    <source>
        <strain evidence="4">CGMCC 4.3516</strain>
    </source>
</reference>
<keyword evidence="2" id="KW-0472">Membrane</keyword>
<organism evidence="3 4">
    <name type="scientific">Glycomyces harbinensis</name>
    <dbReference type="NCBI Taxonomy" id="58114"/>
    <lineage>
        <taxon>Bacteria</taxon>
        <taxon>Bacillati</taxon>
        <taxon>Actinomycetota</taxon>
        <taxon>Actinomycetes</taxon>
        <taxon>Glycomycetales</taxon>
        <taxon>Glycomycetaceae</taxon>
        <taxon>Glycomyces</taxon>
    </lineage>
</organism>
<evidence type="ECO:0000313" key="4">
    <source>
        <dbReference type="Proteomes" id="UP000198949"/>
    </source>
</evidence>
<name>A0A1G7DPA7_9ACTN</name>
<keyword evidence="4" id="KW-1185">Reference proteome</keyword>
<proteinExistence type="predicted"/>
<accession>A0A1G7DPA7</accession>
<gene>
    <name evidence="3" type="ORF">SAMN05216270_12714</name>
</gene>
<feature type="region of interest" description="Disordered" evidence="1">
    <location>
        <begin position="18"/>
        <end position="41"/>
    </location>
</feature>